<feature type="domain" description="CHAT" evidence="1">
    <location>
        <begin position="98"/>
        <end position="460"/>
    </location>
</feature>
<reference evidence="3" key="1">
    <citation type="journal article" date="2019" name="Int. J. Syst. Evol. Microbiol.">
        <title>The Global Catalogue of Microorganisms (GCM) 10K type strain sequencing project: providing services to taxonomists for standard genome sequencing and annotation.</title>
        <authorList>
            <consortium name="The Broad Institute Genomics Platform"/>
            <consortium name="The Broad Institute Genome Sequencing Center for Infectious Disease"/>
            <person name="Wu L."/>
            <person name="Ma J."/>
        </authorList>
    </citation>
    <scope>NUCLEOTIDE SEQUENCE [LARGE SCALE GENOMIC DNA]</scope>
    <source>
        <strain evidence="3">JCM 4738</strain>
    </source>
</reference>
<evidence type="ECO:0000313" key="3">
    <source>
        <dbReference type="Proteomes" id="UP000642673"/>
    </source>
</evidence>
<sequence>MVPGVGNMAEAAAARAAARGASPRPERTPVETAVLAEYFAIGDRLVVFVMRPESDHPEVVELPVGLGQVTALVRDSVVAPGPDGRPLGDAGEWARTARALVEPALRLSHPGEVLWFVAHDVLHLLPLHATPLTDWGWLLDRNPVCYAPSATVMRHCRRKVRSGGRGALVVGDPGEDLGHARAEALTVGGVLACDPLIGTRATRAHILDRLEQEQPALVHFACHGSFEPADPMSSGIDLGPGADDRLTVRDLLGVRLRPDLVTLSACRTGLHVRAPGDELLGLSRALLHAGARAAVLSLWNVADLSTRLLMERFYAELGTSAHLTGAPGRPGRSGPARPPVEALRAAQLHLKSLTVQKAIDGLPAESASAVDDPEQRLTSLLARAQLQVAALDPGQAAAGYRAALDVLPALRRPAPASLAARLSERAALLRFKARVPASPDYDRRPFAHPYAWAPFVLHGDWS</sequence>
<gene>
    <name evidence="2" type="ORF">GCM10010347_43310</name>
</gene>
<evidence type="ECO:0000259" key="1">
    <source>
        <dbReference type="Pfam" id="PF12770"/>
    </source>
</evidence>
<organism evidence="2 3">
    <name type="scientific">Streptomyces cirratus</name>
    <dbReference type="NCBI Taxonomy" id="68187"/>
    <lineage>
        <taxon>Bacteria</taxon>
        <taxon>Bacillati</taxon>
        <taxon>Actinomycetota</taxon>
        <taxon>Actinomycetes</taxon>
        <taxon>Kitasatosporales</taxon>
        <taxon>Streptomycetaceae</taxon>
        <taxon>Streptomyces</taxon>
    </lineage>
</organism>
<name>A0ABQ3F0W3_9ACTN</name>
<dbReference type="Pfam" id="PF12770">
    <property type="entry name" value="CHAT"/>
    <property type="match status" value="1"/>
</dbReference>
<proteinExistence type="predicted"/>
<evidence type="ECO:0000313" key="2">
    <source>
        <dbReference type="EMBL" id="GHB68477.1"/>
    </source>
</evidence>
<dbReference type="EMBL" id="BMVP01000008">
    <property type="protein sequence ID" value="GHB68477.1"/>
    <property type="molecule type" value="Genomic_DNA"/>
</dbReference>
<dbReference type="Proteomes" id="UP000642673">
    <property type="component" value="Unassembled WGS sequence"/>
</dbReference>
<accession>A0ABQ3F0W3</accession>
<protein>
    <recommendedName>
        <fullName evidence="1">CHAT domain-containing protein</fullName>
    </recommendedName>
</protein>
<comment type="caution">
    <text evidence="2">The sequence shown here is derived from an EMBL/GenBank/DDBJ whole genome shotgun (WGS) entry which is preliminary data.</text>
</comment>
<keyword evidence="3" id="KW-1185">Reference proteome</keyword>
<dbReference type="InterPro" id="IPR024983">
    <property type="entry name" value="CHAT_dom"/>
</dbReference>